<dbReference type="EMBL" id="JAOL01000127">
    <property type="protein sequence ID" value="EUA89109.1"/>
    <property type="molecule type" value="Genomic_DNA"/>
</dbReference>
<accession>A0ABN0QWG4</accession>
<name>A0ABN0QWG4_MYCUL</name>
<evidence type="ECO:0000313" key="1">
    <source>
        <dbReference type="EMBL" id="EUA89109.1"/>
    </source>
</evidence>
<evidence type="ECO:0000313" key="2">
    <source>
        <dbReference type="Proteomes" id="UP000020681"/>
    </source>
</evidence>
<gene>
    <name evidence="1" type="ORF">I551_4419</name>
</gene>
<keyword evidence="2" id="KW-1185">Reference proteome</keyword>
<proteinExistence type="predicted"/>
<dbReference type="Proteomes" id="UP000020681">
    <property type="component" value="Unassembled WGS sequence"/>
</dbReference>
<sequence length="42" mass="4457">MVRTGEERGTATGAEITAIFGATARAVRPPMDLVATRTRLLV</sequence>
<protein>
    <submittedName>
        <fullName evidence="1">Uncharacterized protein</fullName>
    </submittedName>
</protein>
<reference evidence="1 2" key="1">
    <citation type="submission" date="2014-01" db="EMBL/GenBank/DDBJ databases">
        <authorList>
            <person name="Dobos K."/>
            <person name="Lenaerts A."/>
            <person name="Ordway D."/>
            <person name="DeGroote M.A."/>
            <person name="Parker T."/>
            <person name="Sizemore C."/>
            <person name="Tallon L.J."/>
            <person name="Sadzewicz L.K."/>
            <person name="Sengamalay N."/>
            <person name="Fraser C.M."/>
            <person name="Hine E."/>
            <person name="Shefchek K.A."/>
            <person name="Das S.P."/>
            <person name="Tettelin H."/>
        </authorList>
    </citation>
    <scope>NUCLEOTIDE SEQUENCE [LARGE SCALE GENOMIC DNA]</scope>
    <source>
        <strain evidence="1 2">Harvey</strain>
    </source>
</reference>
<organism evidence="1 2">
    <name type="scientific">Mycobacterium ulcerans str. Harvey</name>
    <dbReference type="NCBI Taxonomy" id="1299332"/>
    <lineage>
        <taxon>Bacteria</taxon>
        <taxon>Bacillati</taxon>
        <taxon>Actinomycetota</taxon>
        <taxon>Actinomycetes</taxon>
        <taxon>Mycobacteriales</taxon>
        <taxon>Mycobacteriaceae</taxon>
        <taxon>Mycobacterium</taxon>
        <taxon>Mycobacterium ulcerans group</taxon>
    </lineage>
</organism>
<comment type="caution">
    <text evidence="1">The sequence shown here is derived from an EMBL/GenBank/DDBJ whole genome shotgun (WGS) entry which is preliminary data.</text>
</comment>